<dbReference type="InterPro" id="IPR035903">
    <property type="entry name" value="HesB-like_dom_sf"/>
</dbReference>
<keyword evidence="2" id="KW-1185">Reference proteome</keyword>
<evidence type="ECO:0000313" key="2">
    <source>
        <dbReference type="Proteomes" id="UP000245634"/>
    </source>
</evidence>
<comment type="caution">
    <text evidence="1">The sequence shown here is derived from an EMBL/GenBank/DDBJ whole genome shotgun (WGS) entry which is preliminary data.</text>
</comment>
<dbReference type="AlphaFoldDB" id="A0A316DAN8"/>
<gene>
    <name evidence="1" type="ORF">C7459_10628</name>
</gene>
<accession>A0A316DAN8</accession>
<name>A0A316DAN8_9BACL</name>
<protein>
    <submittedName>
        <fullName evidence="1">Uncharacterized protein</fullName>
    </submittedName>
</protein>
<proteinExistence type="predicted"/>
<dbReference type="EMBL" id="QGGL01000006">
    <property type="protein sequence ID" value="PWK13750.1"/>
    <property type="molecule type" value="Genomic_DNA"/>
</dbReference>
<organism evidence="1 2">
    <name type="scientific">Tumebacillus permanentifrigoris</name>
    <dbReference type="NCBI Taxonomy" id="378543"/>
    <lineage>
        <taxon>Bacteria</taxon>
        <taxon>Bacillati</taxon>
        <taxon>Bacillota</taxon>
        <taxon>Bacilli</taxon>
        <taxon>Bacillales</taxon>
        <taxon>Alicyclobacillaceae</taxon>
        <taxon>Tumebacillus</taxon>
    </lineage>
</organism>
<reference evidence="1 2" key="1">
    <citation type="submission" date="2018-05" db="EMBL/GenBank/DDBJ databases">
        <title>Genomic Encyclopedia of Type Strains, Phase IV (KMG-IV): sequencing the most valuable type-strain genomes for metagenomic binning, comparative biology and taxonomic classification.</title>
        <authorList>
            <person name="Goeker M."/>
        </authorList>
    </citation>
    <scope>NUCLEOTIDE SEQUENCE [LARGE SCALE GENOMIC DNA]</scope>
    <source>
        <strain evidence="1 2">DSM 18773</strain>
    </source>
</reference>
<dbReference type="SUPFAM" id="SSF89360">
    <property type="entry name" value="HesB-like domain"/>
    <property type="match status" value="1"/>
</dbReference>
<dbReference type="Proteomes" id="UP000245634">
    <property type="component" value="Unassembled WGS sequence"/>
</dbReference>
<evidence type="ECO:0000313" key="1">
    <source>
        <dbReference type="EMBL" id="PWK13750.1"/>
    </source>
</evidence>
<sequence length="33" mass="3750">MIAVTDLALEKIQEILQEERDENLIIRVNVSPG</sequence>